<dbReference type="EMBL" id="JACHDN010000001">
    <property type="protein sequence ID" value="MBB5471315.1"/>
    <property type="molecule type" value="Genomic_DNA"/>
</dbReference>
<evidence type="ECO:0000256" key="1">
    <source>
        <dbReference type="SAM" id="Phobius"/>
    </source>
</evidence>
<evidence type="ECO:0000313" key="3">
    <source>
        <dbReference type="EMBL" id="GEL48502.1"/>
    </source>
</evidence>
<feature type="transmembrane region" description="Helical" evidence="1">
    <location>
        <begin position="56"/>
        <end position="76"/>
    </location>
</feature>
<comment type="caution">
    <text evidence="3">The sequence shown here is derived from an EMBL/GenBank/DDBJ whole genome shotgun (WGS) entry which is preliminary data.</text>
</comment>
<gene>
    <name evidence="3" type="ORF">CHO01_36180</name>
    <name evidence="4" type="ORF">HNR08_000051</name>
</gene>
<keyword evidence="1" id="KW-0472">Membrane</keyword>
<dbReference type="OrthoDB" id="4482242at2"/>
<evidence type="ECO:0000313" key="4">
    <source>
        <dbReference type="EMBL" id="MBB5471315.1"/>
    </source>
</evidence>
<dbReference type="Proteomes" id="UP000564629">
    <property type="component" value="Unassembled WGS sequence"/>
</dbReference>
<evidence type="ECO:0000313" key="6">
    <source>
        <dbReference type="Proteomes" id="UP000564629"/>
    </source>
</evidence>
<feature type="transmembrane region" description="Helical" evidence="1">
    <location>
        <begin position="107"/>
        <end position="125"/>
    </location>
</feature>
<protein>
    <submittedName>
        <fullName evidence="3">Membrane protein</fullName>
    </submittedName>
</protein>
<feature type="transmembrane region" description="Helical" evidence="1">
    <location>
        <begin position="83"/>
        <end position="101"/>
    </location>
</feature>
<organism evidence="3 5">
    <name type="scientific">Cellulomonas hominis</name>
    <dbReference type="NCBI Taxonomy" id="156981"/>
    <lineage>
        <taxon>Bacteria</taxon>
        <taxon>Bacillati</taxon>
        <taxon>Actinomycetota</taxon>
        <taxon>Actinomycetes</taxon>
        <taxon>Micrococcales</taxon>
        <taxon>Cellulomonadaceae</taxon>
        <taxon>Cellulomonas</taxon>
    </lineage>
</organism>
<dbReference type="Pfam" id="PF23636">
    <property type="entry name" value="DUF7144"/>
    <property type="match status" value="1"/>
</dbReference>
<feature type="transmembrane region" description="Helical" evidence="1">
    <location>
        <begin position="12"/>
        <end position="36"/>
    </location>
</feature>
<dbReference type="RefSeq" id="WP_146840486.1">
    <property type="nucleotide sequence ID" value="NZ_BJVQ01000083.1"/>
</dbReference>
<dbReference type="EMBL" id="BJVQ01000083">
    <property type="protein sequence ID" value="GEL48502.1"/>
    <property type="molecule type" value="Genomic_DNA"/>
</dbReference>
<dbReference type="Proteomes" id="UP000321723">
    <property type="component" value="Unassembled WGS sequence"/>
</dbReference>
<evidence type="ECO:0000313" key="5">
    <source>
        <dbReference type="Proteomes" id="UP000321723"/>
    </source>
</evidence>
<reference evidence="3 5" key="1">
    <citation type="submission" date="2019-07" db="EMBL/GenBank/DDBJ databases">
        <title>Whole genome shotgun sequence of Cellulomonas hominis NBRC 16055.</title>
        <authorList>
            <person name="Hosoyama A."/>
            <person name="Uohara A."/>
            <person name="Ohji S."/>
            <person name="Ichikawa N."/>
        </authorList>
    </citation>
    <scope>NUCLEOTIDE SEQUENCE [LARGE SCALE GENOMIC DNA]</scope>
    <source>
        <strain evidence="3 5">NBRC 16055</strain>
    </source>
</reference>
<accession>A0A511FH41</accession>
<keyword evidence="1" id="KW-0812">Transmembrane</keyword>
<sequence length="135" mass="14467">MARGRESGWVGWIWFGALLMILTGLWGMFSGLVAVFSPATIVGWTRYGLTTVDVSTWGWVHLAVSALVFVVGVSLLTSAAGWARVAAIVLTAVMLLLQFAALPATPWWSLASIALCLAVLWALVVHGDELRPVTT</sequence>
<dbReference type="AlphaFoldDB" id="A0A511FH41"/>
<proteinExistence type="predicted"/>
<dbReference type="InterPro" id="IPR055568">
    <property type="entry name" value="DUF7144"/>
</dbReference>
<name>A0A511FH41_9CELL</name>
<evidence type="ECO:0000259" key="2">
    <source>
        <dbReference type="Pfam" id="PF23636"/>
    </source>
</evidence>
<keyword evidence="5" id="KW-1185">Reference proteome</keyword>
<feature type="domain" description="DUF7144" evidence="2">
    <location>
        <begin position="12"/>
        <end position="127"/>
    </location>
</feature>
<reference evidence="4 6" key="2">
    <citation type="submission" date="2020-08" db="EMBL/GenBank/DDBJ databases">
        <title>Sequencing the genomes of 1000 actinobacteria strains.</title>
        <authorList>
            <person name="Klenk H.-P."/>
        </authorList>
    </citation>
    <scope>NUCLEOTIDE SEQUENCE [LARGE SCALE GENOMIC DNA]</scope>
    <source>
        <strain evidence="4 6">DSM 9581</strain>
    </source>
</reference>
<keyword evidence="1" id="KW-1133">Transmembrane helix</keyword>